<dbReference type="HAMAP" id="MF_01368">
    <property type="entry name" value="Ribosomal_bL17"/>
    <property type="match status" value="1"/>
</dbReference>
<evidence type="ECO:0000313" key="7">
    <source>
        <dbReference type="Proteomes" id="UP000179258"/>
    </source>
</evidence>
<dbReference type="NCBIfam" id="TIGR00059">
    <property type="entry name" value="L17"/>
    <property type="match status" value="1"/>
</dbReference>
<dbReference type="GO" id="GO:0022625">
    <property type="term" value="C:cytosolic large ribosomal subunit"/>
    <property type="evidence" value="ECO:0007669"/>
    <property type="project" value="TreeGrafter"/>
</dbReference>
<proteinExistence type="inferred from homology"/>
<dbReference type="SUPFAM" id="SSF64263">
    <property type="entry name" value="Prokaryotic ribosomal protein L17"/>
    <property type="match status" value="1"/>
</dbReference>
<sequence>MRKRKRGYILSRKSGQRKALIKSLMSALFLHEKIKTTEAKAKAVAPFADKCITRAKDGKIHSRRLLAGVFSPNIVKKLMDDIAPRYKERRGGYTRIIKLGPRKSDGAKMAVIELVK</sequence>
<name>A0A1G2R671_9BACT</name>
<comment type="similarity">
    <text evidence="1 4 5">Belongs to the bacterial ribosomal protein bL17 family.</text>
</comment>
<organism evidence="6 7">
    <name type="scientific">Candidatus Wildermuthbacteria bacterium RIFCSPHIGHO2_02_FULL_47_17</name>
    <dbReference type="NCBI Taxonomy" id="1802452"/>
    <lineage>
        <taxon>Bacteria</taxon>
        <taxon>Candidatus Wildermuthiibacteriota</taxon>
    </lineage>
</organism>
<dbReference type="PANTHER" id="PTHR14413">
    <property type="entry name" value="RIBOSOMAL PROTEIN L17"/>
    <property type="match status" value="1"/>
</dbReference>
<keyword evidence="3 4" id="KW-0687">Ribonucleoprotein</keyword>
<dbReference type="Gene3D" id="3.90.1030.10">
    <property type="entry name" value="Ribosomal protein L17"/>
    <property type="match status" value="1"/>
</dbReference>
<evidence type="ECO:0000256" key="1">
    <source>
        <dbReference type="ARBA" id="ARBA00008777"/>
    </source>
</evidence>
<reference evidence="6 7" key="1">
    <citation type="journal article" date="2016" name="Nat. Commun.">
        <title>Thousands of microbial genomes shed light on interconnected biogeochemical processes in an aquifer system.</title>
        <authorList>
            <person name="Anantharaman K."/>
            <person name="Brown C.T."/>
            <person name="Hug L.A."/>
            <person name="Sharon I."/>
            <person name="Castelle C.J."/>
            <person name="Probst A.J."/>
            <person name="Thomas B.C."/>
            <person name="Singh A."/>
            <person name="Wilkins M.J."/>
            <person name="Karaoz U."/>
            <person name="Brodie E.L."/>
            <person name="Williams K.H."/>
            <person name="Hubbard S.S."/>
            <person name="Banfield J.F."/>
        </authorList>
    </citation>
    <scope>NUCLEOTIDE SEQUENCE [LARGE SCALE GENOMIC DNA]</scope>
</reference>
<protein>
    <recommendedName>
        <fullName evidence="4">Large ribosomal subunit protein bL17</fullName>
    </recommendedName>
</protein>
<dbReference type="Proteomes" id="UP000179258">
    <property type="component" value="Unassembled WGS sequence"/>
</dbReference>
<dbReference type="InterPro" id="IPR000456">
    <property type="entry name" value="Ribosomal_bL17"/>
</dbReference>
<comment type="subunit">
    <text evidence="4">Part of the 50S ribosomal subunit. Contacts protein L32.</text>
</comment>
<comment type="caution">
    <text evidence="6">The sequence shown here is derived from an EMBL/GenBank/DDBJ whole genome shotgun (WGS) entry which is preliminary data.</text>
</comment>
<dbReference type="GO" id="GO:0003735">
    <property type="term" value="F:structural constituent of ribosome"/>
    <property type="evidence" value="ECO:0007669"/>
    <property type="project" value="InterPro"/>
</dbReference>
<dbReference type="Pfam" id="PF01196">
    <property type="entry name" value="Ribosomal_L17"/>
    <property type="match status" value="1"/>
</dbReference>
<evidence type="ECO:0000256" key="2">
    <source>
        <dbReference type="ARBA" id="ARBA00022980"/>
    </source>
</evidence>
<dbReference type="PANTHER" id="PTHR14413:SF16">
    <property type="entry name" value="LARGE RIBOSOMAL SUBUNIT PROTEIN BL17M"/>
    <property type="match status" value="1"/>
</dbReference>
<accession>A0A1G2R671</accession>
<evidence type="ECO:0000256" key="5">
    <source>
        <dbReference type="RuleBase" id="RU000660"/>
    </source>
</evidence>
<gene>
    <name evidence="4" type="primary">rplQ</name>
    <name evidence="6" type="ORF">A3D59_03245</name>
</gene>
<dbReference type="EMBL" id="MHTX01000024">
    <property type="protein sequence ID" value="OHA68048.1"/>
    <property type="molecule type" value="Genomic_DNA"/>
</dbReference>
<evidence type="ECO:0000256" key="4">
    <source>
        <dbReference type="HAMAP-Rule" id="MF_01368"/>
    </source>
</evidence>
<dbReference type="GO" id="GO:0006412">
    <property type="term" value="P:translation"/>
    <property type="evidence" value="ECO:0007669"/>
    <property type="project" value="UniProtKB-UniRule"/>
</dbReference>
<dbReference type="AlphaFoldDB" id="A0A1G2R671"/>
<evidence type="ECO:0000313" key="6">
    <source>
        <dbReference type="EMBL" id="OHA68048.1"/>
    </source>
</evidence>
<keyword evidence="2 4" id="KW-0689">Ribosomal protein</keyword>
<evidence type="ECO:0000256" key="3">
    <source>
        <dbReference type="ARBA" id="ARBA00023274"/>
    </source>
</evidence>
<dbReference type="InterPro" id="IPR036373">
    <property type="entry name" value="Ribosomal_bL17_sf"/>
</dbReference>